<dbReference type="InterPro" id="IPR011033">
    <property type="entry name" value="PRC_barrel-like_sf"/>
</dbReference>
<organism evidence="1 2">
    <name type="scientific">Amnibacterium endophyticum</name>
    <dbReference type="NCBI Taxonomy" id="2109337"/>
    <lineage>
        <taxon>Bacteria</taxon>
        <taxon>Bacillati</taxon>
        <taxon>Actinomycetota</taxon>
        <taxon>Actinomycetes</taxon>
        <taxon>Micrococcales</taxon>
        <taxon>Microbacteriaceae</taxon>
        <taxon>Amnibacterium</taxon>
    </lineage>
</organism>
<sequence length="114" mass="11727">MLALQDTDRLHGAAVRTADDAVVGHVCAVLTDGVGVALLLGVGSRLLDLREVLVPACAADLVGREVRVAATRQQVAAAPRLADSGDLSDEDLAALERHWGASALRVAPDVLDAA</sequence>
<dbReference type="InterPro" id="IPR014747">
    <property type="entry name" value="Bac_photo_RC_H_C"/>
</dbReference>
<dbReference type="Gene3D" id="3.90.50.10">
    <property type="entry name" value="Photosynthetic Reaction Center, subunit H, domain 2"/>
    <property type="match status" value="1"/>
</dbReference>
<accession>A0ABW4LFH9</accession>
<dbReference type="SUPFAM" id="SSF50346">
    <property type="entry name" value="PRC-barrel domain"/>
    <property type="match status" value="1"/>
</dbReference>
<evidence type="ECO:0000313" key="1">
    <source>
        <dbReference type="EMBL" id="MFD1721909.1"/>
    </source>
</evidence>
<name>A0ABW4LFH9_9MICO</name>
<evidence type="ECO:0000313" key="2">
    <source>
        <dbReference type="Proteomes" id="UP001597347"/>
    </source>
</evidence>
<keyword evidence="2" id="KW-1185">Reference proteome</keyword>
<protein>
    <recommendedName>
        <fullName evidence="3">PRC-barrel domain-containing protein</fullName>
    </recommendedName>
</protein>
<dbReference type="RefSeq" id="WP_377934563.1">
    <property type="nucleotide sequence ID" value="NZ_JBHUEA010000014.1"/>
</dbReference>
<dbReference type="Proteomes" id="UP001597347">
    <property type="component" value="Unassembled WGS sequence"/>
</dbReference>
<gene>
    <name evidence="1" type="ORF">ACFSBI_10125</name>
</gene>
<comment type="caution">
    <text evidence="1">The sequence shown here is derived from an EMBL/GenBank/DDBJ whole genome shotgun (WGS) entry which is preliminary data.</text>
</comment>
<dbReference type="EMBL" id="JBHUEA010000014">
    <property type="protein sequence ID" value="MFD1721909.1"/>
    <property type="molecule type" value="Genomic_DNA"/>
</dbReference>
<evidence type="ECO:0008006" key="3">
    <source>
        <dbReference type="Google" id="ProtNLM"/>
    </source>
</evidence>
<proteinExistence type="predicted"/>
<reference evidence="2" key="1">
    <citation type="journal article" date="2019" name="Int. J. Syst. Evol. Microbiol.">
        <title>The Global Catalogue of Microorganisms (GCM) 10K type strain sequencing project: providing services to taxonomists for standard genome sequencing and annotation.</title>
        <authorList>
            <consortium name="The Broad Institute Genomics Platform"/>
            <consortium name="The Broad Institute Genome Sequencing Center for Infectious Disease"/>
            <person name="Wu L."/>
            <person name="Ma J."/>
        </authorList>
    </citation>
    <scope>NUCLEOTIDE SEQUENCE [LARGE SCALE GENOMIC DNA]</scope>
    <source>
        <strain evidence="2">CGMCC 1.12471</strain>
    </source>
</reference>